<dbReference type="RefSeq" id="WP_377376370.1">
    <property type="nucleotide sequence ID" value="NZ_JBHSSW010000005.1"/>
</dbReference>
<dbReference type="Gene3D" id="1.10.10.10">
    <property type="entry name" value="Winged helix-like DNA-binding domain superfamily/Winged helix DNA-binding domain"/>
    <property type="match status" value="1"/>
</dbReference>
<dbReference type="Pfam" id="PF03466">
    <property type="entry name" value="LysR_substrate"/>
    <property type="match status" value="1"/>
</dbReference>
<evidence type="ECO:0000313" key="7">
    <source>
        <dbReference type="Proteomes" id="UP001596303"/>
    </source>
</evidence>
<dbReference type="Pfam" id="PF00126">
    <property type="entry name" value="HTH_1"/>
    <property type="match status" value="1"/>
</dbReference>
<dbReference type="PRINTS" id="PR00039">
    <property type="entry name" value="HTHLYSR"/>
</dbReference>
<dbReference type="InterPro" id="IPR000847">
    <property type="entry name" value="LysR_HTH_N"/>
</dbReference>
<dbReference type="Proteomes" id="UP001596303">
    <property type="component" value="Unassembled WGS sequence"/>
</dbReference>
<keyword evidence="7" id="KW-1185">Reference proteome</keyword>
<feature type="domain" description="HTH lysR-type" evidence="5">
    <location>
        <begin position="7"/>
        <end position="64"/>
    </location>
</feature>
<dbReference type="InterPro" id="IPR005119">
    <property type="entry name" value="LysR_subst-bd"/>
</dbReference>
<evidence type="ECO:0000259" key="5">
    <source>
        <dbReference type="PROSITE" id="PS50931"/>
    </source>
</evidence>
<dbReference type="CDD" id="cd08417">
    <property type="entry name" value="PBP2_Nitroaromatics_like"/>
    <property type="match status" value="1"/>
</dbReference>
<dbReference type="InterPro" id="IPR050389">
    <property type="entry name" value="LysR-type_TF"/>
</dbReference>
<keyword evidence="4" id="KW-0804">Transcription</keyword>
<protein>
    <submittedName>
        <fullName evidence="6">LysR substrate-binding domain-containing protein</fullName>
    </submittedName>
</protein>
<dbReference type="PANTHER" id="PTHR30118">
    <property type="entry name" value="HTH-TYPE TRANSCRIPTIONAL REGULATOR LEUO-RELATED"/>
    <property type="match status" value="1"/>
</dbReference>
<organism evidence="6 7">
    <name type="scientific">Ponticaulis profundi</name>
    <dbReference type="NCBI Taxonomy" id="2665222"/>
    <lineage>
        <taxon>Bacteria</taxon>
        <taxon>Pseudomonadati</taxon>
        <taxon>Pseudomonadota</taxon>
        <taxon>Alphaproteobacteria</taxon>
        <taxon>Hyphomonadales</taxon>
        <taxon>Hyphomonadaceae</taxon>
        <taxon>Ponticaulis</taxon>
    </lineage>
</organism>
<comment type="caution">
    <text evidence="6">The sequence shown here is derived from an EMBL/GenBank/DDBJ whole genome shotgun (WGS) entry which is preliminary data.</text>
</comment>
<evidence type="ECO:0000256" key="2">
    <source>
        <dbReference type="ARBA" id="ARBA00023015"/>
    </source>
</evidence>
<evidence type="ECO:0000313" key="6">
    <source>
        <dbReference type="EMBL" id="MFC6197451.1"/>
    </source>
</evidence>
<keyword evidence="2" id="KW-0805">Transcription regulation</keyword>
<dbReference type="EMBL" id="JBHSSW010000005">
    <property type="protein sequence ID" value="MFC6197451.1"/>
    <property type="molecule type" value="Genomic_DNA"/>
</dbReference>
<dbReference type="InterPro" id="IPR037402">
    <property type="entry name" value="YidZ_PBP2"/>
</dbReference>
<evidence type="ECO:0000256" key="1">
    <source>
        <dbReference type="ARBA" id="ARBA00009437"/>
    </source>
</evidence>
<keyword evidence="3" id="KW-0238">DNA-binding</keyword>
<accession>A0ABW1S886</accession>
<sequence length="303" mass="34099">MRRIAQFDLNLLEVFEAIYSEGGVSRAARHLNLSQPAVSHSLAKLREAFSDDLFVREGNKLVPTSLAREVVGPIREALRNFEAALTNVMAFEPASSNRAFRIGMRLSGEVPNFARLVAALREAAPNIRLTSAHFARQDLNELLANGELDLAFDVAHPERNGLRRQLLSEDRFVIAARHGHPDIAGRIDLETYLRLDHVFASPRSSGRGHEDAALAALGWERRIAMRCQNAVSAWQVVSRSDMIFTLSRRYATALQELEENQLVDLPLETEPLKLFMYWHDASKSDPGLIWLRAQIETILSPRE</sequence>
<evidence type="ECO:0000256" key="3">
    <source>
        <dbReference type="ARBA" id="ARBA00023125"/>
    </source>
</evidence>
<dbReference type="Gene3D" id="3.40.190.10">
    <property type="entry name" value="Periplasmic binding protein-like II"/>
    <property type="match status" value="2"/>
</dbReference>
<dbReference type="SUPFAM" id="SSF53850">
    <property type="entry name" value="Periplasmic binding protein-like II"/>
    <property type="match status" value="1"/>
</dbReference>
<dbReference type="PANTHER" id="PTHR30118:SF15">
    <property type="entry name" value="TRANSCRIPTIONAL REGULATORY PROTEIN"/>
    <property type="match status" value="1"/>
</dbReference>
<name>A0ABW1S886_9PROT</name>
<gene>
    <name evidence="6" type="ORF">ACFQDM_05140</name>
</gene>
<reference evidence="7" key="1">
    <citation type="journal article" date="2019" name="Int. J. Syst. Evol. Microbiol.">
        <title>The Global Catalogue of Microorganisms (GCM) 10K type strain sequencing project: providing services to taxonomists for standard genome sequencing and annotation.</title>
        <authorList>
            <consortium name="The Broad Institute Genomics Platform"/>
            <consortium name="The Broad Institute Genome Sequencing Center for Infectious Disease"/>
            <person name="Wu L."/>
            <person name="Ma J."/>
        </authorList>
    </citation>
    <scope>NUCLEOTIDE SEQUENCE [LARGE SCALE GENOMIC DNA]</scope>
    <source>
        <strain evidence="7">CGMCC-1.15741</strain>
    </source>
</reference>
<comment type="similarity">
    <text evidence="1">Belongs to the LysR transcriptional regulatory family.</text>
</comment>
<dbReference type="InterPro" id="IPR036390">
    <property type="entry name" value="WH_DNA-bd_sf"/>
</dbReference>
<dbReference type="InterPro" id="IPR036388">
    <property type="entry name" value="WH-like_DNA-bd_sf"/>
</dbReference>
<proteinExistence type="inferred from homology"/>
<dbReference type="SUPFAM" id="SSF46785">
    <property type="entry name" value="Winged helix' DNA-binding domain"/>
    <property type="match status" value="1"/>
</dbReference>
<dbReference type="PROSITE" id="PS50931">
    <property type="entry name" value="HTH_LYSR"/>
    <property type="match status" value="1"/>
</dbReference>
<evidence type="ECO:0000256" key="4">
    <source>
        <dbReference type="ARBA" id="ARBA00023163"/>
    </source>
</evidence>